<dbReference type="KEGG" id="gsl:Gasu_08770"/>
<dbReference type="InterPro" id="IPR006050">
    <property type="entry name" value="DNA_photolyase_N"/>
</dbReference>
<name>M2Y6Y9_GALSU</name>
<sequence length="570" mass="66359">MSAFATLNCKYDNYYFRNIKGYSSFQKRSTYVKLTRGNSSLFWRKQIREAKVFRLYSKIRGDLHRVPESLNGGTAILWFRNNLRLSDNSCLDLANTAEAVLPLYVFDKRSLVRNRLKQQRCGPFRYSFVKESVEQLQNNLRGLFSDLLVEVGTAAEVIRELCAKYSINHIVAPKMIKVSQVATELHLNACFVWDCTLLSFDELIVNEYQHSFETFYNSVISKGLPKIFELDNSQRPFLKPLPFGYKPSFAIPLPHLVNDLGVENLCTPYEWPFPEPRAVYPFRGGEDSAKERLTDYFVKKNGLQLIADLENYSGVMDSSTKLSPWISIGCVSVRQVYWEGYRSYMKNMDSQVANLWLKRFLWRDFLYLLCLQEGSAVFRDRTVNEDAPEFPLYKQSATPYETICNQAIQTWLEGRTGYPYIDAHIKELITTGYISFRGRLNVSSFLVHELDGIWQLGAEFFEHYLIDHDPVINWGYWYHLYEKKQIGVESIQVDTIEEANKYDPDGFYVKKWLNQLVLLPPPFCHEPYLLSEEEQNQFQVILGSDYPEPVLFPTVSEEIERARQFLSSSS</sequence>
<dbReference type="InterPro" id="IPR014729">
    <property type="entry name" value="Rossmann-like_a/b/a_fold"/>
</dbReference>
<dbReference type="PROSITE" id="PS51645">
    <property type="entry name" value="PHR_CRY_ALPHA_BETA"/>
    <property type="match status" value="1"/>
</dbReference>
<comment type="similarity">
    <text evidence="1">Belongs to the DNA photolyase class-1 family.</text>
</comment>
<dbReference type="Gene3D" id="3.40.50.620">
    <property type="entry name" value="HUPs"/>
    <property type="match status" value="1"/>
</dbReference>
<evidence type="ECO:0000259" key="5">
    <source>
        <dbReference type="PROSITE" id="PS51645"/>
    </source>
</evidence>
<dbReference type="Pfam" id="PF00875">
    <property type="entry name" value="DNA_photolyase"/>
    <property type="match status" value="1"/>
</dbReference>
<evidence type="ECO:0000256" key="1">
    <source>
        <dbReference type="ARBA" id="ARBA00005862"/>
    </source>
</evidence>
<dbReference type="Pfam" id="PF03441">
    <property type="entry name" value="FAD_binding_7"/>
    <property type="match status" value="1"/>
</dbReference>
<dbReference type="GO" id="GO:0003677">
    <property type="term" value="F:DNA binding"/>
    <property type="evidence" value="ECO:0007669"/>
    <property type="project" value="TreeGrafter"/>
</dbReference>
<dbReference type="RefSeq" id="XP_005708318.1">
    <property type="nucleotide sequence ID" value="XM_005708261.1"/>
</dbReference>
<keyword evidence="2 4" id="KW-0285">Flavoprotein</keyword>
<dbReference type="InterPro" id="IPR036155">
    <property type="entry name" value="Crypto/Photolyase_N_sf"/>
</dbReference>
<dbReference type="OMA" id="CHEPYLL"/>
<reference evidence="7" key="1">
    <citation type="journal article" date="2013" name="Science">
        <title>Gene transfer from bacteria and archaea facilitated evolution of an extremophilic eukaryote.</title>
        <authorList>
            <person name="Schonknecht G."/>
            <person name="Chen W.H."/>
            <person name="Ternes C.M."/>
            <person name="Barbier G.G."/>
            <person name="Shrestha R.P."/>
            <person name="Stanke M."/>
            <person name="Brautigam A."/>
            <person name="Baker B.J."/>
            <person name="Banfield J.F."/>
            <person name="Garavito R.M."/>
            <person name="Carr K."/>
            <person name="Wilkerson C."/>
            <person name="Rensing S.A."/>
            <person name="Gagneul D."/>
            <person name="Dickenson N.E."/>
            <person name="Oesterhelt C."/>
            <person name="Lercher M.J."/>
            <person name="Weber A.P."/>
        </authorList>
    </citation>
    <scope>NUCLEOTIDE SEQUENCE [LARGE SCALE GENOMIC DNA]</scope>
    <source>
        <strain evidence="7">074W</strain>
    </source>
</reference>
<dbReference type="AlphaFoldDB" id="M2Y6Y9"/>
<evidence type="ECO:0000256" key="3">
    <source>
        <dbReference type="ARBA" id="ARBA00022827"/>
    </source>
</evidence>
<keyword evidence="7" id="KW-1185">Reference proteome</keyword>
<evidence type="ECO:0000313" key="7">
    <source>
        <dbReference type="Proteomes" id="UP000030680"/>
    </source>
</evidence>
<comment type="cofactor">
    <cofactor evidence="4">
        <name>FAD</name>
        <dbReference type="ChEBI" id="CHEBI:57692"/>
    </cofactor>
    <text evidence="4">Binds 1 FAD per subunit.</text>
</comment>
<feature type="domain" description="Photolyase/cryptochrome alpha/beta" evidence="5">
    <location>
        <begin position="73"/>
        <end position="208"/>
    </location>
</feature>
<evidence type="ECO:0000256" key="4">
    <source>
        <dbReference type="PIRSR" id="PIRSR602081-1"/>
    </source>
</evidence>
<dbReference type="Gramene" id="EME31798">
    <property type="protein sequence ID" value="EME31798"/>
    <property type="gene ID" value="Gasu_08770"/>
</dbReference>
<feature type="binding site" evidence="4">
    <location>
        <begin position="467"/>
        <end position="469"/>
    </location>
    <ligand>
        <name>FAD</name>
        <dbReference type="ChEBI" id="CHEBI:57692"/>
    </ligand>
</feature>
<dbReference type="SUPFAM" id="SSF48173">
    <property type="entry name" value="Cryptochrome/photolyase FAD-binding domain"/>
    <property type="match status" value="1"/>
</dbReference>
<evidence type="ECO:0000256" key="2">
    <source>
        <dbReference type="ARBA" id="ARBA00022630"/>
    </source>
</evidence>
<proteinExistence type="inferred from homology"/>
<dbReference type="GO" id="GO:0071949">
    <property type="term" value="F:FAD binding"/>
    <property type="evidence" value="ECO:0007669"/>
    <property type="project" value="TreeGrafter"/>
</dbReference>
<evidence type="ECO:0000313" key="6">
    <source>
        <dbReference type="EMBL" id="EME31798.1"/>
    </source>
</evidence>
<dbReference type="Gene3D" id="1.25.40.80">
    <property type="match status" value="1"/>
</dbReference>
<dbReference type="InterPro" id="IPR002081">
    <property type="entry name" value="Cryptochrome/DNA_photolyase_1"/>
</dbReference>
<dbReference type="Proteomes" id="UP000030680">
    <property type="component" value="Unassembled WGS sequence"/>
</dbReference>
<dbReference type="SUPFAM" id="SSF52425">
    <property type="entry name" value="Cryptochrome/photolyase, N-terminal domain"/>
    <property type="match status" value="1"/>
</dbReference>
<dbReference type="EMBL" id="KB454489">
    <property type="protein sequence ID" value="EME31798.1"/>
    <property type="molecule type" value="Genomic_DNA"/>
</dbReference>
<dbReference type="GO" id="GO:0003904">
    <property type="term" value="F:deoxyribodipyrimidine photo-lyase activity"/>
    <property type="evidence" value="ECO:0007669"/>
    <property type="project" value="TreeGrafter"/>
</dbReference>
<feature type="binding site" evidence="4">
    <location>
        <begin position="319"/>
        <end position="323"/>
    </location>
    <ligand>
        <name>FAD</name>
        <dbReference type="ChEBI" id="CHEBI:57692"/>
    </ligand>
</feature>
<dbReference type="Gene3D" id="1.10.579.10">
    <property type="entry name" value="DNA Cyclobutane Dipyrimidine Photolyase, subunit A, domain 3"/>
    <property type="match status" value="1"/>
</dbReference>
<organism evidence="6 7">
    <name type="scientific">Galdieria sulphuraria</name>
    <name type="common">Red alga</name>
    <dbReference type="NCBI Taxonomy" id="130081"/>
    <lineage>
        <taxon>Eukaryota</taxon>
        <taxon>Rhodophyta</taxon>
        <taxon>Bangiophyceae</taxon>
        <taxon>Galdieriales</taxon>
        <taxon>Galdieriaceae</taxon>
        <taxon>Galdieria</taxon>
    </lineage>
</organism>
<dbReference type="PANTHER" id="PTHR11455">
    <property type="entry name" value="CRYPTOCHROME"/>
    <property type="match status" value="1"/>
</dbReference>
<accession>M2Y6Y9</accession>
<dbReference type="GeneID" id="17090420"/>
<dbReference type="InterPro" id="IPR036134">
    <property type="entry name" value="Crypto/Photolyase_FAD-like_sf"/>
</dbReference>
<feature type="binding site" evidence="4">
    <location>
        <position position="356"/>
    </location>
    <ligand>
        <name>FAD</name>
        <dbReference type="ChEBI" id="CHEBI:57692"/>
    </ligand>
</feature>
<dbReference type="eggNOG" id="KOG0133">
    <property type="taxonomic scope" value="Eukaryota"/>
</dbReference>
<gene>
    <name evidence="6" type="ORF">Gasu_08770</name>
</gene>
<keyword evidence="3 4" id="KW-0274">FAD</keyword>
<dbReference type="InterPro" id="IPR005101">
    <property type="entry name" value="Cryptochr/Photolyase_FAD-bd"/>
</dbReference>
<protein>
    <submittedName>
        <fullName evidence="6">Cryptochrome, DASH family</fullName>
    </submittedName>
</protein>
<dbReference type="OrthoDB" id="435881at2759"/>